<dbReference type="FunFam" id="1.10.287.2620:FF:000002">
    <property type="entry name" value="Dynein heavy chain 2, axonemal"/>
    <property type="match status" value="1"/>
</dbReference>
<dbReference type="GO" id="GO:0045505">
    <property type="term" value="F:dynein intermediate chain binding"/>
    <property type="evidence" value="ECO:0007669"/>
    <property type="project" value="InterPro"/>
</dbReference>
<evidence type="ECO:0000259" key="13">
    <source>
        <dbReference type="Pfam" id="PF08393"/>
    </source>
</evidence>
<keyword evidence="6" id="KW-0243">Dynein</keyword>
<evidence type="ECO:0000256" key="1">
    <source>
        <dbReference type="ARBA" id="ARBA00004430"/>
    </source>
</evidence>
<organism evidence="14">
    <name type="scientific">Cacopsylla melanoneura</name>
    <dbReference type="NCBI Taxonomy" id="428564"/>
    <lineage>
        <taxon>Eukaryota</taxon>
        <taxon>Metazoa</taxon>
        <taxon>Ecdysozoa</taxon>
        <taxon>Arthropoda</taxon>
        <taxon>Hexapoda</taxon>
        <taxon>Insecta</taxon>
        <taxon>Pterygota</taxon>
        <taxon>Neoptera</taxon>
        <taxon>Paraneoptera</taxon>
        <taxon>Hemiptera</taxon>
        <taxon>Sternorrhyncha</taxon>
        <taxon>Psylloidea</taxon>
        <taxon>Psyllidae</taxon>
        <taxon>Psyllinae</taxon>
        <taxon>Cacopsylla</taxon>
    </lineage>
</organism>
<evidence type="ECO:0000313" key="14">
    <source>
        <dbReference type="EMBL" id="CAG6778965.1"/>
    </source>
</evidence>
<evidence type="ECO:0000256" key="4">
    <source>
        <dbReference type="ARBA" id="ARBA00022741"/>
    </source>
</evidence>
<keyword evidence="3" id="KW-0493">Microtubule</keyword>
<evidence type="ECO:0000256" key="3">
    <source>
        <dbReference type="ARBA" id="ARBA00022701"/>
    </source>
</evidence>
<dbReference type="GO" id="GO:0005524">
    <property type="term" value="F:ATP binding"/>
    <property type="evidence" value="ECO:0007669"/>
    <property type="project" value="UniProtKB-KW"/>
</dbReference>
<dbReference type="PANTHER" id="PTHR45703">
    <property type="entry name" value="DYNEIN HEAVY CHAIN"/>
    <property type="match status" value="1"/>
</dbReference>
<keyword evidence="5" id="KW-0067">ATP-binding</keyword>
<dbReference type="AlphaFoldDB" id="A0A8D9F8A8"/>
<keyword evidence="8" id="KW-0969">Cilium</keyword>
<keyword evidence="2" id="KW-0963">Cytoplasm</keyword>
<dbReference type="GO" id="GO:0005930">
    <property type="term" value="C:axoneme"/>
    <property type="evidence" value="ECO:0007669"/>
    <property type="project" value="UniProtKB-SubCell"/>
</dbReference>
<dbReference type="GO" id="GO:0005874">
    <property type="term" value="C:microtubule"/>
    <property type="evidence" value="ECO:0007669"/>
    <property type="project" value="UniProtKB-KW"/>
</dbReference>
<proteinExistence type="predicted"/>
<reference evidence="14" key="1">
    <citation type="submission" date="2021-05" db="EMBL/GenBank/DDBJ databases">
        <authorList>
            <person name="Alioto T."/>
            <person name="Alioto T."/>
            <person name="Gomez Garrido J."/>
        </authorList>
    </citation>
    <scope>NUCLEOTIDE SEQUENCE</scope>
</reference>
<dbReference type="GO" id="GO:0051959">
    <property type="term" value="F:dynein light intermediate chain binding"/>
    <property type="evidence" value="ECO:0007669"/>
    <property type="project" value="InterPro"/>
</dbReference>
<keyword evidence="9" id="KW-0505">Motor protein</keyword>
<sequence>MDNPYSRKWCRQMMLSKKRLNELKIFLDEAEEGLATPLVKGDYDALVKIITYLKKVRDRQAETDVMFEPLVAIMRVLKQYDMDFPERVYLMLQELPERWANMKKNSVTTKTTAQPLIAAESANIRRRVVLFDIRQSTYKENFKHKCFFQWSCTDPYREIDKASIEMIEMENTLNKLTEQAALFEINKPDGKALINARKELRMAKLVWDYIQVIKGWMQNWRETLWKNIDSEAMDMELKKFTKELRTLDKDMRNWEIFLRLESEIKNMIAALKAVTELQNPAIRERHWEELIAVTGVRFRIVDNTTLDDLLQLELYRFEDEVKNIVDKSVKEQQMEKTLKDFDKVGFEHK</sequence>
<dbReference type="Pfam" id="PF08393">
    <property type="entry name" value="DHC_N2"/>
    <property type="match status" value="1"/>
</dbReference>
<evidence type="ECO:0000256" key="5">
    <source>
        <dbReference type="ARBA" id="ARBA00022840"/>
    </source>
</evidence>
<evidence type="ECO:0000256" key="10">
    <source>
        <dbReference type="ARBA" id="ARBA00023212"/>
    </source>
</evidence>
<evidence type="ECO:0000256" key="7">
    <source>
        <dbReference type="ARBA" id="ARBA00023054"/>
    </source>
</evidence>
<dbReference type="EMBL" id="HBUF01612039">
    <property type="protein sequence ID" value="CAG6778965.1"/>
    <property type="molecule type" value="Transcribed_RNA"/>
</dbReference>
<comment type="subcellular location">
    <subcellularLocation>
        <location evidence="1">Cytoplasm</location>
        <location evidence="1">Cytoskeleton</location>
        <location evidence="1">Cilium axoneme</location>
    </subcellularLocation>
</comment>
<evidence type="ECO:0000256" key="9">
    <source>
        <dbReference type="ARBA" id="ARBA00023175"/>
    </source>
</evidence>
<keyword evidence="4" id="KW-0547">Nucleotide-binding</keyword>
<dbReference type="GO" id="GO:0007018">
    <property type="term" value="P:microtubule-based movement"/>
    <property type="evidence" value="ECO:0007669"/>
    <property type="project" value="InterPro"/>
</dbReference>
<keyword evidence="7 12" id="KW-0175">Coiled coil</keyword>
<evidence type="ECO:0000256" key="8">
    <source>
        <dbReference type="ARBA" id="ARBA00023069"/>
    </source>
</evidence>
<evidence type="ECO:0000256" key="11">
    <source>
        <dbReference type="ARBA" id="ARBA00023273"/>
    </source>
</evidence>
<dbReference type="InterPro" id="IPR026983">
    <property type="entry name" value="DHC"/>
</dbReference>
<dbReference type="PANTHER" id="PTHR45703:SF8">
    <property type="entry name" value="DYNEINS HEAVY CHAIN"/>
    <property type="match status" value="1"/>
</dbReference>
<keyword evidence="10" id="KW-0206">Cytoskeleton</keyword>
<protein>
    <submittedName>
        <fullName evidence="14">Dynein beta chain, ciliary</fullName>
    </submittedName>
</protein>
<evidence type="ECO:0000256" key="2">
    <source>
        <dbReference type="ARBA" id="ARBA00022490"/>
    </source>
</evidence>
<feature type="domain" description="Dynein heavy chain linker" evidence="13">
    <location>
        <begin position="195"/>
        <end position="341"/>
    </location>
</feature>
<evidence type="ECO:0000256" key="12">
    <source>
        <dbReference type="SAM" id="Coils"/>
    </source>
</evidence>
<dbReference type="InterPro" id="IPR013602">
    <property type="entry name" value="Dynein_heavy_linker"/>
</dbReference>
<dbReference type="Gene3D" id="1.10.287.2620">
    <property type="match status" value="1"/>
</dbReference>
<name>A0A8D9F8A8_9HEMI</name>
<feature type="coiled-coil region" evidence="12">
    <location>
        <begin position="159"/>
        <end position="186"/>
    </location>
</feature>
<dbReference type="GO" id="GO:0030286">
    <property type="term" value="C:dynein complex"/>
    <property type="evidence" value="ECO:0007669"/>
    <property type="project" value="UniProtKB-KW"/>
</dbReference>
<accession>A0A8D9F8A8</accession>
<keyword evidence="11" id="KW-0966">Cell projection</keyword>
<evidence type="ECO:0000256" key="6">
    <source>
        <dbReference type="ARBA" id="ARBA00023017"/>
    </source>
</evidence>